<dbReference type="NCBIfam" id="TIGR00254">
    <property type="entry name" value="GGDEF"/>
    <property type="match status" value="1"/>
</dbReference>
<dbReference type="Pfam" id="PF00990">
    <property type="entry name" value="GGDEF"/>
    <property type="match status" value="1"/>
</dbReference>
<dbReference type="SUPFAM" id="SSF55073">
    <property type="entry name" value="Nucleotide cyclase"/>
    <property type="match status" value="1"/>
</dbReference>
<dbReference type="GO" id="GO:0005886">
    <property type="term" value="C:plasma membrane"/>
    <property type="evidence" value="ECO:0007669"/>
    <property type="project" value="TreeGrafter"/>
</dbReference>
<dbReference type="PROSITE" id="PS50887">
    <property type="entry name" value="GGDEF"/>
    <property type="match status" value="1"/>
</dbReference>
<dbReference type="PANTHER" id="PTHR45138:SF9">
    <property type="entry name" value="DIGUANYLATE CYCLASE DGCM-RELATED"/>
    <property type="match status" value="1"/>
</dbReference>
<dbReference type="AlphaFoldDB" id="A0A1G9EPA1"/>
<dbReference type="GO" id="GO:0043709">
    <property type="term" value="P:cell adhesion involved in single-species biofilm formation"/>
    <property type="evidence" value="ECO:0007669"/>
    <property type="project" value="TreeGrafter"/>
</dbReference>
<comment type="cofactor">
    <cofactor evidence="1">
        <name>Mg(2+)</name>
        <dbReference type="ChEBI" id="CHEBI:18420"/>
    </cofactor>
</comment>
<dbReference type="EC" id="2.7.7.65" evidence="2"/>
<name>A0A1G9EPA1_9GAMM</name>
<accession>A0A1G9EPA1</accession>
<evidence type="ECO:0000313" key="6">
    <source>
        <dbReference type="Proteomes" id="UP000199107"/>
    </source>
</evidence>
<comment type="catalytic activity">
    <reaction evidence="3">
        <text>2 GTP = 3',3'-c-di-GMP + 2 diphosphate</text>
        <dbReference type="Rhea" id="RHEA:24898"/>
        <dbReference type="ChEBI" id="CHEBI:33019"/>
        <dbReference type="ChEBI" id="CHEBI:37565"/>
        <dbReference type="ChEBI" id="CHEBI:58805"/>
        <dbReference type="EC" id="2.7.7.65"/>
    </reaction>
</comment>
<dbReference type="EMBL" id="FNGH01000001">
    <property type="protein sequence ID" value="SDK77966.1"/>
    <property type="molecule type" value="Genomic_DNA"/>
</dbReference>
<dbReference type="PANTHER" id="PTHR45138">
    <property type="entry name" value="REGULATORY COMPONENTS OF SENSORY TRANSDUCTION SYSTEM"/>
    <property type="match status" value="1"/>
</dbReference>
<dbReference type="GO" id="GO:0052621">
    <property type="term" value="F:diguanylate cyclase activity"/>
    <property type="evidence" value="ECO:0007669"/>
    <property type="project" value="UniProtKB-EC"/>
</dbReference>
<dbReference type="STRING" id="48727.SAMN05192555_101180"/>
<feature type="domain" description="GGDEF" evidence="4">
    <location>
        <begin position="269"/>
        <end position="401"/>
    </location>
</feature>
<evidence type="ECO:0000256" key="3">
    <source>
        <dbReference type="ARBA" id="ARBA00034247"/>
    </source>
</evidence>
<dbReference type="FunFam" id="3.30.70.270:FF:000001">
    <property type="entry name" value="Diguanylate cyclase domain protein"/>
    <property type="match status" value="1"/>
</dbReference>
<dbReference type="InterPro" id="IPR035965">
    <property type="entry name" value="PAS-like_dom_sf"/>
</dbReference>
<dbReference type="RefSeq" id="WP_089656632.1">
    <property type="nucleotide sequence ID" value="NZ_FNGH01000001.1"/>
</dbReference>
<evidence type="ECO:0000259" key="4">
    <source>
        <dbReference type="PROSITE" id="PS50887"/>
    </source>
</evidence>
<proteinExistence type="predicted"/>
<gene>
    <name evidence="5" type="ORF">SAMN05192555_101180</name>
</gene>
<dbReference type="InterPro" id="IPR029787">
    <property type="entry name" value="Nucleotide_cyclase"/>
</dbReference>
<dbReference type="InterPro" id="IPR000160">
    <property type="entry name" value="GGDEF_dom"/>
</dbReference>
<dbReference type="Proteomes" id="UP000199107">
    <property type="component" value="Unassembled WGS sequence"/>
</dbReference>
<evidence type="ECO:0000256" key="2">
    <source>
        <dbReference type="ARBA" id="ARBA00012528"/>
    </source>
</evidence>
<dbReference type="OrthoDB" id="9812358at2"/>
<reference evidence="6" key="1">
    <citation type="submission" date="2016-10" db="EMBL/GenBank/DDBJ databases">
        <authorList>
            <person name="Varghese N."/>
            <person name="Submissions S."/>
        </authorList>
    </citation>
    <scope>NUCLEOTIDE SEQUENCE [LARGE SCALE GENOMIC DNA]</scope>
    <source>
        <strain evidence="6">AAP</strain>
    </source>
</reference>
<organism evidence="5 6">
    <name type="scientific">Franzmannia pantelleriensis</name>
    <dbReference type="NCBI Taxonomy" id="48727"/>
    <lineage>
        <taxon>Bacteria</taxon>
        <taxon>Pseudomonadati</taxon>
        <taxon>Pseudomonadota</taxon>
        <taxon>Gammaproteobacteria</taxon>
        <taxon>Oceanospirillales</taxon>
        <taxon>Halomonadaceae</taxon>
        <taxon>Franzmannia</taxon>
    </lineage>
</organism>
<sequence>MTTVNPPQPDTPLTCEMLKPLLDHLSDGLALCDLNDTVLYANHVAQRLLGNDVIGNGLANQLIDDQPGTQIAIHTGVHLDITELPAMLGLRVYLLRDQGSRISAEQALARLRGLVEAWPDAVLFCDAEDLAISDANRAARDLLEDDNHRLTHEQLPQIFSASDAERLQKFLRQDLLSRRGALRRELLLRNAVPVEVTLIRLDEHQAQGRLTLMAMLRDRSHYLGKLRAVEHKLAKAQSLIGRDSLTGLHNRYGFDSAMEEFIDAGANGREFALLIGDIDHFKQINDRHGHQVGDEALQKVAQRIRDQLRDDDLVARYGGEEFCILVVCGGNKLGEIAERIRHAVASEPLTLDNGIQLPLTLSLGACQYEPGINGEALFERADDALYAAKEAGRNQAVIFQNT</sequence>
<dbReference type="InterPro" id="IPR043128">
    <property type="entry name" value="Rev_trsase/Diguanyl_cyclase"/>
</dbReference>
<dbReference type="InterPro" id="IPR000014">
    <property type="entry name" value="PAS"/>
</dbReference>
<dbReference type="GO" id="GO:1902201">
    <property type="term" value="P:negative regulation of bacterial-type flagellum-dependent cell motility"/>
    <property type="evidence" value="ECO:0007669"/>
    <property type="project" value="TreeGrafter"/>
</dbReference>
<keyword evidence="6" id="KW-1185">Reference proteome</keyword>
<protein>
    <recommendedName>
        <fullName evidence="2">diguanylate cyclase</fullName>
        <ecNumber evidence="2">2.7.7.65</ecNumber>
    </recommendedName>
</protein>
<evidence type="ECO:0000313" key="5">
    <source>
        <dbReference type="EMBL" id="SDK77966.1"/>
    </source>
</evidence>
<dbReference type="Gene3D" id="3.30.70.270">
    <property type="match status" value="1"/>
</dbReference>
<evidence type="ECO:0000256" key="1">
    <source>
        <dbReference type="ARBA" id="ARBA00001946"/>
    </source>
</evidence>
<dbReference type="Pfam" id="PF13188">
    <property type="entry name" value="PAS_8"/>
    <property type="match status" value="2"/>
</dbReference>
<dbReference type="InterPro" id="IPR050469">
    <property type="entry name" value="Diguanylate_Cyclase"/>
</dbReference>
<dbReference type="SMART" id="SM00091">
    <property type="entry name" value="PAS"/>
    <property type="match status" value="2"/>
</dbReference>
<dbReference type="CDD" id="cd01949">
    <property type="entry name" value="GGDEF"/>
    <property type="match status" value="1"/>
</dbReference>
<dbReference type="Gene3D" id="3.30.450.20">
    <property type="entry name" value="PAS domain"/>
    <property type="match status" value="1"/>
</dbReference>
<dbReference type="SMART" id="SM00267">
    <property type="entry name" value="GGDEF"/>
    <property type="match status" value="1"/>
</dbReference>
<dbReference type="SUPFAM" id="SSF55785">
    <property type="entry name" value="PYP-like sensor domain (PAS domain)"/>
    <property type="match status" value="1"/>
</dbReference>